<dbReference type="OrthoDB" id="4172662at2759"/>
<sequence>MAITWDDRVDAKLLFAIITTSATKIDYKAVAEIIGEGCTPKAIQHRLARIKLKANEGNRESSSPAKTPKSKSSCKNGKVNKKRAAEILEEEAGDSKKIKQGEMKEADSDE</sequence>
<feature type="compositionally biased region" description="Basic and acidic residues" evidence="1">
    <location>
        <begin position="93"/>
        <end position="110"/>
    </location>
</feature>
<evidence type="ECO:0000313" key="4">
    <source>
        <dbReference type="Proteomes" id="UP000002669"/>
    </source>
</evidence>
<dbReference type="GeneID" id="10028938"/>
<dbReference type="HOGENOM" id="CLU_122468_1_0_1"/>
<feature type="domain" description="Myb-like DNA-binding" evidence="2">
    <location>
        <begin position="7"/>
        <end position="56"/>
    </location>
</feature>
<dbReference type="InParanoid" id="E4UU58"/>
<keyword evidence="4" id="KW-1185">Reference proteome</keyword>
<dbReference type="RefSeq" id="XP_003173655.1">
    <property type="nucleotide sequence ID" value="XM_003173607.1"/>
</dbReference>
<dbReference type="EMBL" id="DS989824">
    <property type="protein sequence ID" value="EFR00825.1"/>
    <property type="molecule type" value="Genomic_DNA"/>
</dbReference>
<organism evidence="4">
    <name type="scientific">Arthroderma gypseum (strain ATCC MYA-4604 / CBS 118893)</name>
    <name type="common">Microsporum gypseum</name>
    <dbReference type="NCBI Taxonomy" id="535722"/>
    <lineage>
        <taxon>Eukaryota</taxon>
        <taxon>Fungi</taxon>
        <taxon>Dikarya</taxon>
        <taxon>Ascomycota</taxon>
        <taxon>Pezizomycotina</taxon>
        <taxon>Eurotiomycetes</taxon>
        <taxon>Eurotiomycetidae</taxon>
        <taxon>Onygenales</taxon>
        <taxon>Arthrodermataceae</taxon>
        <taxon>Nannizzia</taxon>
    </lineage>
</organism>
<proteinExistence type="predicted"/>
<feature type="region of interest" description="Disordered" evidence="1">
    <location>
        <begin position="53"/>
        <end position="110"/>
    </location>
</feature>
<evidence type="ECO:0000313" key="3">
    <source>
        <dbReference type="EMBL" id="EFR00825.1"/>
    </source>
</evidence>
<dbReference type="AlphaFoldDB" id="E4UU58"/>
<dbReference type="InterPro" id="IPR054505">
    <property type="entry name" value="Myb_DNA-bind_8"/>
</dbReference>
<dbReference type="STRING" id="535722.E4UU58"/>
<gene>
    <name evidence="3" type="ORF">MGYG_03829</name>
</gene>
<name>E4UU58_ARTGP</name>
<accession>E4UU58</accession>
<evidence type="ECO:0000256" key="1">
    <source>
        <dbReference type="SAM" id="MobiDB-lite"/>
    </source>
</evidence>
<evidence type="ECO:0000259" key="2">
    <source>
        <dbReference type="Pfam" id="PF22980"/>
    </source>
</evidence>
<protein>
    <recommendedName>
        <fullName evidence="2">Myb-like DNA-binding domain-containing protein</fullName>
    </recommendedName>
</protein>
<dbReference type="Pfam" id="PF22980">
    <property type="entry name" value="Myb_DNA-bind_8"/>
    <property type="match status" value="1"/>
</dbReference>
<feature type="compositionally biased region" description="Low complexity" evidence="1">
    <location>
        <begin position="61"/>
        <end position="75"/>
    </location>
</feature>
<dbReference type="eggNOG" id="ENOG502SWPI">
    <property type="taxonomic scope" value="Eukaryota"/>
</dbReference>
<dbReference type="Proteomes" id="UP000002669">
    <property type="component" value="Unassembled WGS sequence"/>
</dbReference>
<reference evidence="4" key="1">
    <citation type="journal article" date="2012" name="MBio">
        <title>Comparative genome analysis of Trichophyton rubrum and related dermatophytes reveals candidate genes involved in infection.</title>
        <authorList>
            <person name="Martinez D.A."/>
            <person name="Oliver B.G."/>
            <person name="Graeser Y."/>
            <person name="Goldberg J.M."/>
            <person name="Li W."/>
            <person name="Martinez-Rossi N.M."/>
            <person name="Monod M."/>
            <person name="Shelest E."/>
            <person name="Barton R.C."/>
            <person name="Birch E."/>
            <person name="Brakhage A.A."/>
            <person name="Chen Z."/>
            <person name="Gurr S.J."/>
            <person name="Heiman D."/>
            <person name="Heitman J."/>
            <person name="Kosti I."/>
            <person name="Rossi A."/>
            <person name="Saif S."/>
            <person name="Samalova M."/>
            <person name="Saunders C.W."/>
            <person name="Shea T."/>
            <person name="Summerbell R.C."/>
            <person name="Xu J."/>
            <person name="Young S."/>
            <person name="Zeng Q."/>
            <person name="Birren B.W."/>
            <person name="Cuomo C.A."/>
            <person name="White T.C."/>
        </authorList>
    </citation>
    <scope>NUCLEOTIDE SEQUENCE [LARGE SCALE GENOMIC DNA]</scope>
    <source>
        <strain evidence="4">ATCC MYA-4604 / CBS 118893</strain>
    </source>
</reference>
<dbReference type="OMA" id="CTPNAIR"/>
<dbReference type="VEuPathDB" id="FungiDB:MGYG_03829"/>